<accession>A0A0B8NQX8</accession>
<dbReference type="Proteomes" id="UP000031671">
    <property type="component" value="Unassembled WGS sequence"/>
</dbReference>
<reference evidence="1 2" key="2">
    <citation type="submission" date="2015-01" db="EMBL/GenBank/DDBJ databases">
        <authorList>
            <consortium name="NBRP consortium"/>
            <person name="Sawabe T."/>
            <person name="Meirelles P."/>
            <person name="Feng G."/>
            <person name="Sayaka M."/>
            <person name="Hattori M."/>
            <person name="Ohkuma M."/>
        </authorList>
    </citation>
    <scope>NUCLEOTIDE SEQUENCE [LARGE SCALE GENOMIC DNA]</scope>
    <source>
        <strain evidence="2">JCM 19231</strain>
    </source>
</reference>
<gene>
    <name evidence="1" type="ORF">JCM19231_3810</name>
</gene>
<dbReference type="EMBL" id="BBRZ01000006">
    <property type="protein sequence ID" value="GAM54722.1"/>
    <property type="molecule type" value="Genomic_DNA"/>
</dbReference>
<dbReference type="InterPro" id="IPR011122">
    <property type="entry name" value="WavE"/>
</dbReference>
<name>A0A0B8NQX8_9VIBR</name>
<evidence type="ECO:0000313" key="1">
    <source>
        <dbReference type="EMBL" id="GAM54722.1"/>
    </source>
</evidence>
<evidence type="ECO:0000313" key="2">
    <source>
        <dbReference type="Proteomes" id="UP000031671"/>
    </source>
</evidence>
<sequence>MIKGKDITFVIQGPIVDSTKKSISTLRENFHDCKIIVSTWKNENINDIVADNIIMNEDPGPTTISYNRKNKPHTVNINRQIVSTISGLKTVETKYAVKLRADNILNSDNLLSYFDRFNSHRDSEYSIFKKRVITTTHFSKEFTQGLIIPFFISDFFQFGLTSDLVDLWDIPLFDDYLYNSKIKNKLQHENMPYKQHHVEQKLWLAYISKHHNVTLKDKFGDKKSIYQSYKYMINNLIILGEEELNLVVPQRLRHKDNFFSEHFTYRRWHYLYCKNFNLDTHENVLTITKWKLKNIYFFIRSGARSYIKMRLRLNKSSRQL</sequence>
<comment type="caution">
    <text evidence="1">The sequence shown here is derived from an EMBL/GenBank/DDBJ whole genome shotgun (WGS) entry which is preliminary data.</text>
</comment>
<organism evidence="1 2">
    <name type="scientific">Vibrio ishigakensis</name>
    <dbReference type="NCBI Taxonomy" id="1481914"/>
    <lineage>
        <taxon>Bacteria</taxon>
        <taxon>Pseudomonadati</taxon>
        <taxon>Pseudomonadota</taxon>
        <taxon>Gammaproteobacteria</taxon>
        <taxon>Vibrionales</taxon>
        <taxon>Vibrionaceae</taxon>
        <taxon>Vibrio</taxon>
    </lineage>
</organism>
<keyword evidence="2" id="KW-1185">Reference proteome</keyword>
<proteinExistence type="predicted"/>
<dbReference type="RefSeq" id="WP_261834517.1">
    <property type="nucleotide sequence ID" value="NZ_AP024881.1"/>
</dbReference>
<reference evidence="1 2" key="1">
    <citation type="submission" date="2015-01" db="EMBL/GenBank/DDBJ databases">
        <title>Vibrio sp. C1 JCM 19231 whole genome shotgun sequence.</title>
        <authorList>
            <person name="Sawabe T."/>
            <person name="Meirelles P."/>
            <person name="Feng G."/>
            <person name="Sayaka M."/>
            <person name="Hattori M."/>
            <person name="Ohkuma M."/>
        </authorList>
    </citation>
    <scope>NUCLEOTIDE SEQUENCE [LARGE SCALE GENOMIC DNA]</scope>
    <source>
        <strain evidence="2">JCM 19231</strain>
    </source>
</reference>
<dbReference type="Pfam" id="PF07507">
    <property type="entry name" value="WavE"/>
    <property type="match status" value="1"/>
</dbReference>
<dbReference type="AlphaFoldDB" id="A0A0B8NQX8"/>
<protein>
    <submittedName>
        <fullName evidence="1">Lipopolysaccharide synthesis protein wavD</fullName>
    </submittedName>
</protein>